<name>A0A9J6RSR3_9GAMM</name>
<proteinExistence type="predicted"/>
<reference evidence="2 3" key="1">
    <citation type="submission" date="2022-12" db="EMBL/GenBank/DDBJ databases">
        <title>Dasania phycosphaerae sp. nov., isolated from particulate material of the south coast of Korea.</title>
        <authorList>
            <person name="Jiang Y."/>
        </authorList>
    </citation>
    <scope>NUCLEOTIDE SEQUENCE [LARGE SCALE GENOMIC DNA]</scope>
    <source>
        <strain evidence="2 3">GY-19</strain>
    </source>
</reference>
<feature type="compositionally biased region" description="Basic and acidic residues" evidence="1">
    <location>
        <begin position="9"/>
        <end position="20"/>
    </location>
</feature>
<sequence length="57" mass="6359">MAKNPPVGDGHRKGAVKDRSQTQTPSGHYVKRDTSTGRFMDVKTTDKTPFKGVRKEK</sequence>
<accession>A0A9J6RSR3</accession>
<dbReference type="Proteomes" id="UP001069090">
    <property type="component" value="Unassembled WGS sequence"/>
</dbReference>
<evidence type="ECO:0000313" key="3">
    <source>
        <dbReference type="Proteomes" id="UP001069090"/>
    </source>
</evidence>
<comment type="caution">
    <text evidence="2">The sequence shown here is derived from an EMBL/GenBank/DDBJ whole genome shotgun (WGS) entry which is preliminary data.</text>
</comment>
<protein>
    <submittedName>
        <fullName evidence="2">Uncharacterized protein</fullName>
    </submittedName>
</protein>
<dbReference type="EMBL" id="JAPTGG010000031">
    <property type="protein sequence ID" value="MCZ0867231.1"/>
    <property type="molecule type" value="Genomic_DNA"/>
</dbReference>
<feature type="compositionally biased region" description="Basic and acidic residues" evidence="1">
    <location>
        <begin position="30"/>
        <end position="57"/>
    </location>
</feature>
<evidence type="ECO:0000256" key="1">
    <source>
        <dbReference type="SAM" id="MobiDB-lite"/>
    </source>
</evidence>
<dbReference type="RefSeq" id="WP_268905467.1">
    <property type="nucleotide sequence ID" value="NZ_JAPTGG010000031.1"/>
</dbReference>
<keyword evidence="3" id="KW-1185">Reference proteome</keyword>
<organism evidence="2 3">
    <name type="scientific">Dasania phycosphaerae</name>
    <dbReference type="NCBI Taxonomy" id="2950436"/>
    <lineage>
        <taxon>Bacteria</taxon>
        <taxon>Pseudomonadati</taxon>
        <taxon>Pseudomonadota</taxon>
        <taxon>Gammaproteobacteria</taxon>
        <taxon>Cellvibrionales</taxon>
        <taxon>Spongiibacteraceae</taxon>
        <taxon>Dasania</taxon>
    </lineage>
</organism>
<gene>
    <name evidence="2" type="ORF">O0V09_18700</name>
</gene>
<dbReference type="AlphaFoldDB" id="A0A9J6RSR3"/>
<evidence type="ECO:0000313" key="2">
    <source>
        <dbReference type="EMBL" id="MCZ0867231.1"/>
    </source>
</evidence>
<feature type="region of interest" description="Disordered" evidence="1">
    <location>
        <begin position="1"/>
        <end position="57"/>
    </location>
</feature>